<evidence type="ECO:0000256" key="1">
    <source>
        <dbReference type="ARBA" id="ARBA00023125"/>
    </source>
</evidence>
<dbReference type="GO" id="GO:0003677">
    <property type="term" value="F:DNA binding"/>
    <property type="evidence" value="ECO:0007669"/>
    <property type="project" value="UniProtKB-UniRule"/>
</dbReference>
<comment type="caution">
    <text evidence="4">The sequence shown here is derived from an EMBL/GenBank/DDBJ whole genome shotgun (WGS) entry which is preliminary data.</text>
</comment>
<dbReference type="InterPro" id="IPR001647">
    <property type="entry name" value="HTH_TetR"/>
</dbReference>
<dbReference type="InterPro" id="IPR009057">
    <property type="entry name" value="Homeodomain-like_sf"/>
</dbReference>
<feature type="DNA-binding region" description="H-T-H motif" evidence="2">
    <location>
        <begin position="34"/>
        <end position="53"/>
    </location>
</feature>
<protein>
    <submittedName>
        <fullName evidence="4">TetR/AcrR family transcriptional regulator</fullName>
    </submittedName>
</protein>
<keyword evidence="1 2" id="KW-0238">DNA-binding</keyword>
<dbReference type="OrthoDB" id="113732at2"/>
<dbReference type="RefSeq" id="WP_118333295.1">
    <property type="nucleotide sequence ID" value="NZ_AP025567.1"/>
</dbReference>
<evidence type="ECO:0000313" key="4">
    <source>
        <dbReference type="EMBL" id="RHJ89193.1"/>
    </source>
</evidence>
<organism evidence="4 5">
    <name type="scientific">Emergencia timonensis</name>
    <dbReference type="NCBI Taxonomy" id="1776384"/>
    <lineage>
        <taxon>Bacteria</taxon>
        <taxon>Bacillati</taxon>
        <taxon>Bacillota</taxon>
        <taxon>Clostridia</taxon>
        <taxon>Peptostreptococcales</taxon>
        <taxon>Anaerovoracaceae</taxon>
        <taxon>Emergencia</taxon>
    </lineage>
</organism>
<dbReference type="Pfam" id="PF00440">
    <property type="entry name" value="TetR_N"/>
    <property type="match status" value="1"/>
</dbReference>
<dbReference type="EMBL" id="QRMS01000001">
    <property type="protein sequence ID" value="RHJ89193.1"/>
    <property type="molecule type" value="Genomic_DNA"/>
</dbReference>
<sequence length="188" mass="21466">MDKRTITGKKAKSRMKIMHAAKYLCEKNGIENVTFHDIAKEADVCRTTVFNHFSTTDQLMIALFCQEIEDIDQYCSEINCSGMAMIEAVFDKLIEDTAYYPVLTYKIASSTILRGGVEDNSLIYIEKMIAENLPAPYRQQAALYTVATMGAYYGLVNHYHSLNKTFDADQMKEEFHQLLELIFGGREQ</sequence>
<accession>A0A415E5Z5</accession>
<proteinExistence type="predicted"/>
<dbReference type="STRING" id="1776384.GCA_900086585_02487"/>
<dbReference type="InterPro" id="IPR050624">
    <property type="entry name" value="HTH-type_Tx_Regulator"/>
</dbReference>
<name>A0A415E5Z5_9FIRM</name>
<dbReference type="PANTHER" id="PTHR43479:SF11">
    <property type="entry name" value="ACREF_ENVCD OPERON REPRESSOR-RELATED"/>
    <property type="match status" value="1"/>
</dbReference>
<evidence type="ECO:0000313" key="5">
    <source>
        <dbReference type="Proteomes" id="UP000284841"/>
    </source>
</evidence>
<dbReference type="PANTHER" id="PTHR43479">
    <property type="entry name" value="ACREF/ENVCD OPERON REPRESSOR-RELATED"/>
    <property type="match status" value="1"/>
</dbReference>
<dbReference type="PROSITE" id="PS50977">
    <property type="entry name" value="HTH_TETR_2"/>
    <property type="match status" value="1"/>
</dbReference>
<evidence type="ECO:0000259" key="3">
    <source>
        <dbReference type="PROSITE" id="PS50977"/>
    </source>
</evidence>
<dbReference type="AlphaFoldDB" id="A0A415E5Z5"/>
<gene>
    <name evidence="4" type="ORF">DW099_01055</name>
</gene>
<keyword evidence="5" id="KW-1185">Reference proteome</keyword>
<feature type="domain" description="HTH tetR-type" evidence="3">
    <location>
        <begin position="11"/>
        <end position="71"/>
    </location>
</feature>
<dbReference type="Proteomes" id="UP000284841">
    <property type="component" value="Unassembled WGS sequence"/>
</dbReference>
<evidence type="ECO:0000256" key="2">
    <source>
        <dbReference type="PROSITE-ProRule" id="PRU00335"/>
    </source>
</evidence>
<dbReference type="Gene3D" id="1.10.357.10">
    <property type="entry name" value="Tetracycline Repressor, domain 2"/>
    <property type="match status" value="1"/>
</dbReference>
<reference evidence="4 5" key="1">
    <citation type="submission" date="2018-08" db="EMBL/GenBank/DDBJ databases">
        <title>A genome reference for cultivated species of the human gut microbiota.</title>
        <authorList>
            <person name="Zou Y."/>
            <person name="Xue W."/>
            <person name="Luo G."/>
        </authorList>
    </citation>
    <scope>NUCLEOTIDE SEQUENCE [LARGE SCALE GENOMIC DNA]</scope>
    <source>
        <strain evidence="4 5">AM07-24</strain>
    </source>
</reference>
<dbReference type="SUPFAM" id="SSF46689">
    <property type="entry name" value="Homeodomain-like"/>
    <property type="match status" value="1"/>
</dbReference>